<evidence type="ECO:0000256" key="1">
    <source>
        <dbReference type="ARBA" id="ARBA00023015"/>
    </source>
</evidence>
<sequence length="157" mass="17789">MLEGCKNAQERWSGVHELIDKWLHERQSLIVCYTGLVQTVKSDQLPRIEQIKALCDVMVDYTSAGHFEVFEQLYREAEAFADQSALDLGEKILPKIQVSTEVILDFNEKIESGLLSEGLAPISEQLSLLGEHLADRFQHEDQLIETLHTAHQELAST</sequence>
<comment type="similarity">
    <text evidence="3">Belongs to the Rsd/AlgQ family.</text>
</comment>
<dbReference type="Pfam" id="PF04353">
    <property type="entry name" value="Rsd_AlgQ"/>
    <property type="match status" value="1"/>
</dbReference>
<evidence type="ECO:0000313" key="4">
    <source>
        <dbReference type="EMBL" id="OPX56509.1"/>
    </source>
</evidence>
<dbReference type="OrthoDB" id="5567237at2"/>
<keyword evidence="2 3" id="KW-0804">Transcription</keyword>
<reference evidence="4 5" key="1">
    <citation type="submission" date="2017-01" db="EMBL/GenBank/DDBJ databases">
        <title>Genome Sequencing of a Marine Spirillum, Oceanospirillum multiglobuliferum ATCC 33336, from Japan.</title>
        <authorList>
            <person name="Carney J.G."/>
            <person name="Trachtenberg A.M."/>
            <person name="Rheaume B.A."/>
            <person name="Linnane J.D."/>
            <person name="Pitts N.L."/>
            <person name="Mykles D.L."/>
            <person name="Maclea K.S."/>
        </authorList>
    </citation>
    <scope>NUCLEOTIDE SEQUENCE [LARGE SCALE GENOMIC DNA]</scope>
    <source>
        <strain evidence="4 5">ATCC 33336</strain>
    </source>
</reference>
<protein>
    <recommendedName>
        <fullName evidence="6">Anti-RNA polymerase sigma 70 factor</fullName>
    </recommendedName>
</protein>
<name>A0A1T4QCW4_9GAMM</name>
<dbReference type="Proteomes" id="UP000191418">
    <property type="component" value="Unassembled WGS sequence"/>
</dbReference>
<comment type="caution">
    <text evidence="4">The sequence shown here is derived from an EMBL/GenBank/DDBJ whole genome shotgun (WGS) entry which is preliminary data.</text>
</comment>
<gene>
    <name evidence="4" type="ORF">BTE48_03535</name>
</gene>
<dbReference type="AlphaFoldDB" id="A0A1T4QCW4"/>
<keyword evidence="1 3" id="KW-0805">Transcription regulation</keyword>
<dbReference type="Gene3D" id="1.20.120.1370">
    <property type="entry name" value="Regulator of RNA polymerase sigma(70) subunit, domain 4"/>
    <property type="match status" value="1"/>
</dbReference>
<proteinExistence type="inferred from homology"/>
<accession>A0A1T4QCW4</accession>
<dbReference type="RefSeq" id="WP_078745452.1">
    <property type="nucleotide sequence ID" value="NZ_FUXG01000011.1"/>
</dbReference>
<evidence type="ECO:0000256" key="3">
    <source>
        <dbReference type="RuleBase" id="RU004409"/>
    </source>
</evidence>
<keyword evidence="5" id="KW-1185">Reference proteome</keyword>
<evidence type="ECO:0008006" key="6">
    <source>
        <dbReference type="Google" id="ProtNLM"/>
    </source>
</evidence>
<dbReference type="GO" id="GO:0006355">
    <property type="term" value="P:regulation of DNA-templated transcription"/>
    <property type="evidence" value="ECO:0007669"/>
    <property type="project" value="InterPro"/>
</dbReference>
<organism evidence="4 5">
    <name type="scientific">Oceanospirillum multiglobuliferum</name>
    <dbReference type="NCBI Taxonomy" id="64969"/>
    <lineage>
        <taxon>Bacteria</taxon>
        <taxon>Pseudomonadati</taxon>
        <taxon>Pseudomonadota</taxon>
        <taxon>Gammaproteobacteria</taxon>
        <taxon>Oceanospirillales</taxon>
        <taxon>Oceanospirillaceae</taxon>
        <taxon>Oceanospirillum</taxon>
    </lineage>
</organism>
<evidence type="ECO:0000256" key="2">
    <source>
        <dbReference type="ARBA" id="ARBA00023163"/>
    </source>
</evidence>
<dbReference type="InterPro" id="IPR038309">
    <property type="entry name" value="Rsd/AlgQ_sf"/>
</dbReference>
<dbReference type="NCBIfam" id="NF008723">
    <property type="entry name" value="PRK11718.1"/>
    <property type="match status" value="1"/>
</dbReference>
<dbReference type="PIRSF" id="PIRSF016548">
    <property type="entry name" value="Rsd_AlgQ"/>
    <property type="match status" value="1"/>
</dbReference>
<evidence type="ECO:0000313" key="5">
    <source>
        <dbReference type="Proteomes" id="UP000191418"/>
    </source>
</evidence>
<dbReference type="STRING" id="64969.SAMN02745127_01854"/>
<dbReference type="InterPro" id="IPR007448">
    <property type="entry name" value="Sigma70_reg_Rsd_AlgQ"/>
</dbReference>
<dbReference type="EMBL" id="MTSM01000003">
    <property type="protein sequence ID" value="OPX56509.1"/>
    <property type="molecule type" value="Genomic_DNA"/>
</dbReference>